<evidence type="ECO:0000313" key="2">
    <source>
        <dbReference type="Proteomes" id="UP001497535"/>
    </source>
</evidence>
<name>A0ACB0XPL6_MELEN</name>
<accession>A0ACB0XPL6</accession>
<dbReference type="EMBL" id="CAVMJV010000001">
    <property type="protein sequence ID" value="CAK5011112.1"/>
    <property type="molecule type" value="Genomic_DNA"/>
</dbReference>
<evidence type="ECO:0000313" key="1">
    <source>
        <dbReference type="EMBL" id="CAK5011112.1"/>
    </source>
</evidence>
<reference evidence="1" key="1">
    <citation type="submission" date="2023-11" db="EMBL/GenBank/DDBJ databases">
        <authorList>
            <person name="Poullet M."/>
        </authorList>
    </citation>
    <scope>NUCLEOTIDE SEQUENCE</scope>
    <source>
        <strain evidence="1">E1834</strain>
    </source>
</reference>
<proteinExistence type="predicted"/>
<organism evidence="1 2">
    <name type="scientific">Meloidogyne enterolobii</name>
    <name type="common">Root-knot nematode worm</name>
    <name type="synonym">Meloidogyne mayaguensis</name>
    <dbReference type="NCBI Taxonomy" id="390850"/>
    <lineage>
        <taxon>Eukaryota</taxon>
        <taxon>Metazoa</taxon>
        <taxon>Ecdysozoa</taxon>
        <taxon>Nematoda</taxon>
        <taxon>Chromadorea</taxon>
        <taxon>Rhabditida</taxon>
        <taxon>Tylenchina</taxon>
        <taxon>Tylenchomorpha</taxon>
        <taxon>Tylenchoidea</taxon>
        <taxon>Meloidogynidae</taxon>
        <taxon>Meloidogyninae</taxon>
        <taxon>Meloidogyne</taxon>
    </lineage>
</organism>
<dbReference type="Proteomes" id="UP001497535">
    <property type="component" value="Unassembled WGS sequence"/>
</dbReference>
<protein>
    <submittedName>
        <fullName evidence="1">Uncharacterized protein</fullName>
    </submittedName>
</protein>
<keyword evidence="2" id="KW-1185">Reference proteome</keyword>
<gene>
    <name evidence="1" type="ORF">MENTE1834_LOCUS1809</name>
</gene>
<sequence length="57" mass="5920">MEIARNESGRSGSVDGMDTERSTEGGSTSSDKSEEGGGGGSSKFSFSPEKILKSFIK</sequence>
<comment type="caution">
    <text evidence="1">The sequence shown here is derived from an EMBL/GenBank/DDBJ whole genome shotgun (WGS) entry which is preliminary data.</text>
</comment>